<dbReference type="PANTHER" id="PTHR34857">
    <property type="entry name" value="SLL0384 PROTEIN"/>
    <property type="match status" value="1"/>
</dbReference>
<name>A0AAP2R9L6_9EURY</name>
<comment type="caution">
    <text evidence="8">The sequence shown here is derived from an EMBL/GenBank/DDBJ whole genome shotgun (WGS) entry which is preliminary data.</text>
</comment>
<evidence type="ECO:0000256" key="7">
    <source>
        <dbReference type="SAM" id="Phobius"/>
    </source>
</evidence>
<keyword evidence="3 7" id="KW-0812">Transmembrane</keyword>
<proteinExistence type="predicted"/>
<evidence type="ECO:0000256" key="1">
    <source>
        <dbReference type="ARBA" id="ARBA00004141"/>
    </source>
</evidence>
<feature type="transmembrane region" description="Helical" evidence="7">
    <location>
        <begin position="264"/>
        <end position="280"/>
    </location>
</feature>
<dbReference type="GO" id="GO:0005886">
    <property type="term" value="C:plasma membrane"/>
    <property type="evidence" value="ECO:0007669"/>
    <property type="project" value="UniProtKB-ARBA"/>
</dbReference>
<keyword evidence="2" id="KW-1003">Cell membrane</keyword>
<evidence type="ECO:0000256" key="2">
    <source>
        <dbReference type="ARBA" id="ARBA00022475"/>
    </source>
</evidence>
<protein>
    <recommendedName>
        <fullName evidence="10">Energy-coupling factor transport system permease protein</fullName>
    </recommendedName>
</protein>
<dbReference type="EMBL" id="PGCK01000001">
    <property type="protein sequence ID" value="MCD1293449.1"/>
    <property type="molecule type" value="Genomic_DNA"/>
</dbReference>
<evidence type="ECO:0008006" key="10">
    <source>
        <dbReference type="Google" id="ProtNLM"/>
    </source>
</evidence>
<keyword evidence="4 7" id="KW-1133">Transmembrane helix</keyword>
<feature type="region of interest" description="Disordered" evidence="6">
    <location>
        <begin position="1"/>
        <end position="22"/>
    </location>
</feature>
<dbReference type="RefSeq" id="WP_230739269.1">
    <property type="nucleotide sequence ID" value="NZ_PGCK01000001.1"/>
</dbReference>
<gene>
    <name evidence="8" type="ORF">CUJ83_00355</name>
</gene>
<keyword evidence="9" id="KW-1185">Reference proteome</keyword>
<sequence length="281" mass="32034">MFGLNTDRSTKPGQNKNPFGGMKKRRPVLSYVEADTFIHRLDPRTKFFTVLLITCISLLTIDLLPMALLFVSLVLVAAFSGVLRYWLKMLRKFAIFLVLVLVLDSLFPRVSYGPVIFSGDILFLHPEVTYGGLLFSTAMGFRLLNFVGVSMLFIMSTRYEDFVKGLRKLHVPYTVSFSLGLALRSMTYMGSDVRNIMDAQRSRCLEFDKGNIFKNYEKLLALFIPTVVCLLNRSENISEAMLSRGFGYTKKPTIFREISLKKEDQIFIILTVLFTAILLIL</sequence>
<organism evidence="8 9">
    <name type="scientific">Methanooceanicella nereidis</name>
    <dbReference type="NCBI Taxonomy" id="2052831"/>
    <lineage>
        <taxon>Archaea</taxon>
        <taxon>Methanobacteriati</taxon>
        <taxon>Methanobacteriota</taxon>
        <taxon>Stenosarchaea group</taxon>
        <taxon>Methanomicrobia</taxon>
        <taxon>Methanocellales</taxon>
        <taxon>Methanocellaceae</taxon>
        <taxon>Methanooceanicella</taxon>
    </lineage>
</organism>
<feature type="transmembrane region" description="Helical" evidence="7">
    <location>
        <begin position="45"/>
        <end position="61"/>
    </location>
</feature>
<evidence type="ECO:0000256" key="6">
    <source>
        <dbReference type="SAM" id="MobiDB-lite"/>
    </source>
</evidence>
<reference evidence="8 9" key="1">
    <citation type="submission" date="2017-11" db="EMBL/GenBank/DDBJ databases">
        <title>Isolation and Characterization of Family Methanocellaceae Species from Potential Methane Hydrate Area Offshore Southwestern Taiwan.</title>
        <authorList>
            <person name="Zhang W.-L."/>
            <person name="Chen W.-C."/>
            <person name="Lai M.-C."/>
            <person name="Chen S.-C."/>
        </authorList>
    </citation>
    <scope>NUCLEOTIDE SEQUENCE [LARGE SCALE GENOMIC DNA]</scope>
    <source>
        <strain evidence="8 9">CWC-04</strain>
    </source>
</reference>
<evidence type="ECO:0000313" key="8">
    <source>
        <dbReference type="EMBL" id="MCD1293449.1"/>
    </source>
</evidence>
<evidence type="ECO:0000313" key="9">
    <source>
        <dbReference type="Proteomes" id="UP001320159"/>
    </source>
</evidence>
<dbReference type="AlphaFoldDB" id="A0AAP2R9L6"/>
<feature type="transmembrane region" description="Helical" evidence="7">
    <location>
        <begin position="67"/>
        <end position="86"/>
    </location>
</feature>
<feature type="transmembrane region" description="Helical" evidence="7">
    <location>
        <begin position="132"/>
        <end position="154"/>
    </location>
</feature>
<feature type="transmembrane region" description="Helical" evidence="7">
    <location>
        <begin position="93"/>
        <end position="112"/>
    </location>
</feature>
<dbReference type="InterPro" id="IPR003339">
    <property type="entry name" value="ABC/ECF_trnsptr_transmembrane"/>
</dbReference>
<dbReference type="CDD" id="cd16914">
    <property type="entry name" value="EcfT"/>
    <property type="match status" value="1"/>
</dbReference>
<evidence type="ECO:0000256" key="5">
    <source>
        <dbReference type="ARBA" id="ARBA00023136"/>
    </source>
</evidence>
<dbReference type="PANTHER" id="PTHR34857:SF2">
    <property type="entry name" value="SLL0384 PROTEIN"/>
    <property type="match status" value="1"/>
</dbReference>
<accession>A0AAP2R9L6</accession>
<evidence type="ECO:0000256" key="4">
    <source>
        <dbReference type="ARBA" id="ARBA00022989"/>
    </source>
</evidence>
<dbReference type="InterPro" id="IPR051611">
    <property type="entry name" value="ECF_transporter_component"/>
</dbReference>
<keyword evidence="5 7" id="KW-0472">Membrane</keyword>
<dbReference type="Proteomes" id="UP001320159">
    <property type="component" value="Unassembled WGS sequence"/>
</dbReference>
<comment type="subcellular location">
    <subcellularLocation>
        <location evidence="1">Membrane</location>
        <topology evidence="1">Multi-pass membrane protein</topology>
    </subcellularLocation>
</comment>
<evidence type="ECO:0000256" key="3">
    <source>
        <dbReference type="ARBA" id="ARBA00022692"/>
    </source>
</evidence>
<dbReference type="Pfam" id="PF02361">
    <property type="entry name" value="CbiQ"/>
    <property type="match status" value="1"/>
</dbReference>